<dbReference type="EMBL" id="JAYWTM010000011">
    <property type="protein sequence ID" value="MEC5343665.1"/>
    <property type="molecule type" value="Genomic_DNA"/>
</dbReference>
<comment type="caution">
    <text evidence="1">The sequence shown here is derived from an EMBL/GenBank/DDBJ whole genome shotgun (WGS) entry which is preliminary data.</text>
</comment>
<organism evidence="1 2">
    <name type="scientific">Brenneria populi</name>
    <dbReference type="NCBI Taxonomy" id="1505588"/>
    <lineage>
        <taxon>Bacteria</taxon>
        <taxon>Pseudomonadati</taxon>
        <taxon>Pseudomonadota</taxon>
        <taxon>Gammaproteobacteria</taxon>
        <taxon>Enterobacterales</taxon>
        <taxon>Pectobacteriaceae</taxon>
        <taxon>Brenneria</taxon>
    </lineage>
</organism>
<evidence type="ECO:0000313" key="1">
    <source>
        <dbReference type="EMBL" id="MEC5343665.1"/>
    </source>
</evidence>
<dbReference type="InterPro" id="IPR004195">
    <property type="entry name" value="Head_decoration_D"/>
</dbReference>
<name>A0ABU6JSB3_9GAMM</name>
<gene>
    <name evidence="1" type="ORF">VSX58_13780</name>
</gene>
<keyword evidence="2" id="KW-1185">Reference proteome</keyword>
<dbReference type="Proteomes" id="UP001309705">
    <property type="component" value="Unassembled WGS sequence"/>
</dbReference>
<dbReference type="RefSeq" id="WP_327618590.1">
    <property type="nucleotide sequence ID" value="NZ_JAYWTM010000011.1"/>
</dbReference>
<dbReference type="Gene3D" id="2.40.300.10">
    <property type="entry name" value="Head decoration protein D"/>
    <property type="match status" value="1"/>
</dbReference>
<reference evidence="1 2" key="1">
    <citation type="journal article" date="2017" name="Int. J. Syst. Evol. Microbiol.">
        <title>Brenneria populi subsp. brevivirga subsp. nov. isolated from symptomatic bark of Populus x euramericana canker, and description of Brenneria populi subsp. populi subsp. nov.</title>
        <authorList>
            <person name="Zheng M.H."/>
            <person name="Piao C.G."/>
            <person name="Xue H."/>
            <person name="Guo M.W."/>
            <person name="Li Y."/>
        </authorList>
    </citation>
    <scope>NUCLEOTIDE SEQUENCE [LARGE SCALE GENOMIC DNA]</scope>
    <source>
        <strain evidence="1 2">D9-5</strain>
    </source>
</reference>
<proteinExistence type="predicted"/>
<accession>A0ABU6JSB3</accession>
<sequence length="142" mass="15199">MATLNEYGQNAWGPLYRQDTFIPDQLIAGPLQLVTDTITILTGATATYKRGTVLGRITASGKYTLSLSTATDGSEDPVAILVDDVDATAADVTAGIYVMGEFNATRITYDDSWTLADLKVALRPHTIFLKDVVDAPVTVATE</sequence>
<dbReference type="Pfam" id="PF02924">
    <property type="entry name" value="HDPD"/>
    <property type="match status" value="1"/>
</dbReference>
<protein>
    <submittedName>
        <fullName evidence="1">Head decoration protein</fullName>
    </submittedName>
</protein>
<evidence type="ECO:0000313" key="2">
    <source>
        <dbReference type="Proteomes" id="UP001309705"/>
    </source>
</evidence>